<dbReference type="eggNOG" id="COG2217">
    <property type="taxonomic scope" value="Bacteria"/>
</dbReference>
<dbReference type="Gene3D" id="3.40.1110.10">
    <property type="entry name" value="Calcium-transporting ATPase, cytoplasmic domain N"/>
    <property type="match status" value="1"/>
</dbReference>
<dbReference type="InterPro" id="IPR008250">
    <property type="entry name" value="ATPase_P-typ_transduc_dom_A_sf"/>
</dbReference>
<sequence length="813" mass="87608">MNDETQHPCFHCGLPVPEDINLQVEIRGQQRDMCCHGCQAVAEAIVAGGLESFYDHRTEPSQRPEELIPEQLQRLSLYDEKLVQESFVEVDEDDKRRASLILEGITCAACVWLNERHVRALDGVLNFDVNYSTHRARVEWDESRIQLSDILKAIAAIGYIAHPFDPGKQEEIQRKEKRLALRKMAIAGVGAMQVMMLAVALYSGEFYGMDEQMQGFMHWVSMFLTIPVVFYAGLGFFKNAWRDITHKQVGMDVPVSIAIGGAFGASVWSTVTGGTEVYFDSVCMFAFFLLASRYLEMGARHRAGQAAEALVRLLPATAARLSADGNEELVPVTELIAGDRVVVRPGETIPADGVLVEGVSSVDESLLTGESLPLVRKVGDRLVGGSLNVESPLVFEIDRVGEETVISGIVQLLERAQAEKPQIARLADRIAGWFVAAVLIIAALVATWWWMHDAQHAFAVTLSVLVVTCPCALSLATPVAITAATGTLTRLGLLATRGHAIETLAKATHVVFDKTGTLTKGRLELTRVVTLTDVSESTALDIAAALEARSEHPVARAISIKAGDPMPAGEIVSRPGEGVEGVVDGQRYRIGSLRFVSELGAVSAEQEEHGAAGIWLADEAGLVARFELSDELRKGAAEVIAALRELGVEPHLLSGDSREPVTRVAAELGISNVLFSASPDDKLAYVRRLQQQGKIVAMVGDGVNDAPVLAGADVSVAMGGGTELAHAAADLVVLSDHLSHLVSGFKVARRTLVIIRQNLLWALMYNIVALPLAASGMIAPWMAALGMSASSLVVVTNALRLRHTGNSQQTRAT</sequence>
<feature type="transmembrane region" description="Helical" evidence="15">
    <location>
        <begin position="216"/>
        <end position="237"/>
    </location>
</feature>
<dbReference type="PROSITE" id="PS50846">
    <property type="entry name" value="HMA_2"/>
    <property type="match status" value="1"/>
</dbReference>
<evidence type="ECO:0000256" key="4">
    <source>
        <dbReference type="ARBA" id="ARBA00022475"/>
    </source>
</evidence>
<dbReference type="NCBIfam" id="TIGR01525">
    <property type="entry name" value="ATPase-IB_hvy"/>
    <property type="match status" value="1"/>
</dbReference>
<dbReference type="NCBIfam" id="TIGR01494">
    <property type="entry name" value="ATPase_P-type"/>
    <property type="match status" value="1"/>
</dbReference>
<dbReference type="PRINTS" id="PR00119">
    <property type="entry name" value="CATATPASE"/>
</dbReference>
<evidence type="ECO:0000313" key="17">
    <source>
        <dbReference type="EMBL" id="KHF24077.1"/>
    </source>
</evidence>
<evidence type="ECO:0000256" key="3">
    <source>
        <dbReference type="ARBA" id="ARBA00022448"/>
    </source>
</evidence>
<dbReference type="NCBIfam" id="TIGR01512">
    <property type="entry name" value="ATPase-IB2_Cd"/>
    <property type="match status" value="1"/>
</dbReference>
<dbReference type="GO" id="GO:0016887">
    <property type="term" value="F:ATP hydrolysis activity"/>
    <property type="evidence" value="ECO:0007669"/>
    <property type="project" value="InterPro"/>
</dbReference>
<reference evidence="17 18" key="1">
    <citation type="journal article" date="2014" name="BMC Genomics">
        <title>The genome of the intracellular bacterium of the coastal bivalve, Solemya velum: a blueprint for thriving in and out of symbiosis.</title>
        <authorList>
            <person name="Dmytrenko O."/>
            <person name="Russell S.L."/>
            <person name="Loo W.T."/>
            <person name="Fontanez K.M."/>
            <person name="Liao L."/>
            <person name="Roeselers G."/>
            <person name="Sharma R."/>
            <person name="Stewart F.J."/>
            <person name="Newton I.L."/>
            <person name="Woyke T."/>
            <person name="Wu D."/>
            <person name="Lang J.M."/>
            <person name="Eisen J.A."/>
            <person name="Cavanaugh C.M."/>
        </authorList>
    </citation>
    <scope>NUCLEOTIDE SEQUENCE [LARGE SCALE GENOMIC DNA]</scope>
    <source>
        <strain evidence="17 18">WH</strain>
    </source>
</reference>
<dbReference type="PANTHER" id="PTHR43520">
    <property type="entry name" value="ATP7, ISOFORM B"/>
    <property type="match status" value="1"/>
</dbReference>
<keyword evidence="6 15" id="KW-0812">Transmembrane</keyword>
<dbReference type="InterPro" id="IPR059000">
    <property type="entry name" value="ATPase_P-type_domA"/>
</dbReference>
<evidence type="ECO:0000259" key="16">
    <source>
        <dbReference type="PROSITE" id="PS50846"/>
    </source>
</evidence>
<feature type="transmembrane region" description="Helical" evidence="15">
    <location>
        <begin position="184"/>
        <end position="204"/>
    </location>
</feature>
<gene>
    <name evidence="17" type="primary">copA2</name>
    <name evidence="17" type="ORF">JV46_28240</name>
</gene>
<dbReference type="InterPro" id="IPR036412">
    <property type="entry name" value="HAD-like_sf"/>
</dbReference>
<dbReference type="InterPro" id="IPR023299">
    <property type="entry name" value="ATPase_P-typ_cyto_dom_N"/>
</dbReference>
<feature type="transmembrane region" description="Helical" evidence="15">
    <location>
        <begin position="249"/>
        <end position="271"/>
    </location>
</feature>
<evidence type="ECO:0000256" key="11">
    <source>
        <dbReference type="ARBA" id="ARBA00022967"/>
    </source>
</evidence>
<evidence type="ECO:0000256" key="1">
    <source>
        <dbReference type="ARBA" id="ARBA00004651"/>
    </source>
</evidence>
<evidence type="ECO:0000256" key="5">
    <source>
        <dbReference type="ARBA" id="ARBA00022553"/>
    </source>
</evidence>
<dbReference type="PATRIC" id="fig|2340.3.peg.2154"/>
<dbReference type="AlphaFoldDB" id="A0A0B0H5Y5"/>
<keyword evidence="5" id="KW-0597">Phosphoprotein</keyword>
<comment type="subcellular location">
    <subcellularLocation>
        <location evidence="1">Cell membrane</location>
        <topology evidence="1">Multi-pass membrane protein</topology>
    </subcellularLocation>
</comment>
<dbReference type="Gene3D" id="2.70.150.10">
    <property type="entry name" value="Calcium-transporting ATPase, cytoplasmic transduction domain A"/>
    <property type="match status" value="1"/>
</dbReference>
<dbReference type="GO" id="GO:0055070">
    <property type="term" value="P:copper ion homeostasis"/>
    <property type="evidence" value="ECO:0007669"/>
    <property type="project" value="TreeGrafter"/>
</dbReference>
<evidence type="ECO:0000256" key="9">
    <source>
        <dbReference type="ARBA" id="ARBA00022840"/>
    </source>
</evidence>
<dbReference type="GO" id="GO:0043682">
    <property type="term" value="F:P-type divalent copper transporter activity"/>
    <property type="evidence" value="ECO:0007669"/>
    <property type="project" value="TreeGrafter"/>
</dbReference>
<evidence type="ECO:0000256" key="2">
    <source>
        <dbReference type="ARBA" id="ARBA00006024"/>
    </source>
</evidence>
<evidence type="ECO:0000256" key="6">
    <source>
        <dbReference type="ARBA" id="ARBA00022692"/>
    </source>
</evidence>
<dbReference type="Proteomes" id="UP000030856">
    <property type="component" value="Unassembled WGS sequence"/>
</dbReference>
<feature type="domain" description="HMA" evidence="16">
    <location>
        <begin position="96"/>
        <end position="162"/>
    </location>
</feature>
<dbReference type="EMBL" id="JRAA01000003">
    <property type="protein sequence ID" value="KHF24077.1"/>
    <property type="molecule type" value="Genomic_DNA"/>
</dbReference>
<keyword evidence="18" id="KW-1185">Reference proteome</keyword>
<keyword evidence="13" id="KW-0406">Ion transport</keyword>
<dbReference type="InterPro" id="IPR006121">
    <property type="entry name" value="HMA_dom"/>
</dbReference>
<keyword evidence="9 15" id="KW-0067">ATP-binding</keyword>
<feature type="transmembrane region" description="Helical" evidence="15">
    <location>
        <begin position="430"/>
        <end position="451"/>
    </location>
</feature>
<dbReference type="SUPFAM" id="SSF81653">
    <property type="entry name" value="Calcium ATPase, transduction domain A"/>
    <property type="match status" value="1"/>
</dbReference>
<dbReference type="Pfam" id="PF00122">
    <property type="entry name" value="E1-E2_ATPase"/>
    <property type="match status" value="1"/>
</dbReference>
<dbReference type="FunFam" id="2.70.150.10:FF:000002">
    <property type="entry name" value="Copper-transporting ATPase 1, putative"/>
    <property type="match status" value="1"/>
</dbReference>
<keyword evidence="8 15" id="KW-0547">Nucleotide-binding</keyword>
<dbReference type="SUPFAM" id="SSF56784">
    <property type="entry name" value="HAD-like"/>
    <property type="match status" value="1"/>
</dbReference>
<feature type="transmembrane region" description="Helical" evidence="15">
    <location>
        <begin position="759"/>
        <end position="778"/>
    </location>
</feature>
<dbReference type="Gene3D" id="3.40.50.1000">
    <property type="entry name" value="HAD superfamily/HAD-like"/>
    <property type="match status" value="1"/>
</dbReference>
<evidence type="ECO:0000256" key="10">
    <source>
        <dbReference type="ARBA" id="ARBA00022842"/>
    </source>
</evidence>
<evidence type="ECO:0000256" key="14">
    <source>
        <dbReference type="ARBA" id="ARBA00023136"/>
    </source>
</evidence>
<keyword evidence="3" id="KW-0813">Transport</keyword>
<feature type="transmembrane region" description="Helical" evidence="15">
    <location>
        <begin position="277"/>
        <end position="295"/>
    </location>
</feature>
<evidence type="ECO:0000256" key="12">
    <source>
        <dbReference type="ARBA" id="ARBA00022989"/>
    </source>
</evidence>
<keyword evidence="10" id="KW-0460">Magnesium</keyword>
<comment type="caution">
    <text evidence="17">The sequence shown here is derived from an EMBL/GenBank/DDBJ whole genome shotgun (WGS) entry which is preliminary data.</text>
</comment>
<dbReference type="GO" id="GO:0005507">
    <property type="term" value="F:copper ion binding"/>
    <property type="evidence" value="ECO:0007669"/>
    <property type="project" value="TreeGrafter"/>
</dbReference>
<dbReference type="InterPro" id="IPR023298">
    <property type="entry name" value="ATPase_P-typ_TM_dom_sf"/>
</dbReference>
<feature type="transmembrane region" description="Helical" evidence="15">
    <location>
        <begin position="457"/>
        <end position="481"/>
    </location>
</feature>
<dbReference type="Pfam" id="PF12156">
    <property type="entry name" value="ATPase-cat_bd"/>
    <property type="match status" value="1"/>
</dbReference>
<dbReference type="PROSITE" id="PS00154">
    <property type="entry name" value="ATPASE_E1_E2"/>
    <property type="match status" value="1"/>
</dbReference>
<dbReference type="SUPFAM" id="SSF81665">
    <property type="entry name" value="Calcium ATPase, transmembrane domain M"/>
    <property type="match status" value="1"/>
</dbReference>
<dbReference type="RefSeq" id="WP_043118110.1">
    <property type="nucleotide sequence ID" value="NZ_JRAA01000003.1"/>
</dbReference>
<keyword evidence="4 15" id="KW-1003">Cell membrane</keyword>
<dbReference type="Gene3D" id="3.30.70.100">
    <property type="match status" value="1"/>
</dbReference>
<evidence type="ECO:0000256" key="13">
    <source>
        <dbReference type="ARBA" id="ARBA00023065"/>
    </source>
</evidence>
<evidence type="ECO:0000256" key="8">
    <source>
        <dbReference type="ARBA" id="ARBA00022741"/>
    </source>
</evidence>
<accession>A0A0B0H5Y5</accession>
<dbReference type="GO" id="GO:0005524">
    <property type="term" value="F:ATP binding"/>
    <property type="evidence" value="ECO:0007669"/>
    <property type="project" value="UniProtKB-UniRule"/>
</dbReference>
<dbReference type="STRING" id="2340.JV46_28240"/>
<organism evidence="17 18">
    <name type="scientific">Solemya velum gill symbiont</name>
    <dbReference type="NCBI Taxonomy" id="2340"/>
    <lineage>
        <taxon>Bacteria</taxon>
        <taxon>Pseudomonadati</taxon>
        <taxon>Pseudomonadota</taxon>
        <taxon>Gammaproteobacteria</taxon>
        <taxon>sulfur-oxidizing symbionts</taxon>
    </lineage>
</organism>
<keyword evidence="11" id="KW-1278">Translocase</keyword>
<dbReference type="CDD" id="cd00371">
    <property type="entry name" value="HMA"/>
    <property type="match status" value="1"/>
</dbReference>
<comment type="similarity">
    <text evidence="2 15">Belongs to the cation transport ATPase (P-type) (TC 3.A.3) family. Type IB subfamily.</text>
</comment>
<dbReference type="InterPro" id="IPR021993">
    <property type="entry name" value="ATPase-cat-bd"/>
</dbReference>
<dbReference type="Pfam" id="PF00403">
    <property type="entry name" value="HMA"/>
    <property type="match status" value="1"/>
</dbReference>
<dbReference type="CDD" id="cd02079">
    <property type="entry name" value="P-type_ATPase_HM"/>
    <property type="match status" value="1"/>
</dbReference>
<name>A0A0B0H5Y5_SOVGS</name>
<proteinExistence type="inferred from homology"/>
<evidence type="ECO:0000256" key="7">
    <source>
        <dbReference type="ARBA" id="ARBA00022723"/>
    </source>
</evidence>
<evidence type="ECO:0000313" key="18">
    <source>
        <dbReference type="Proteomes" id="UP000030856"/>
    </source>
</evidence>
<dbReference type="GO" id="GO:0005886">
    <property type="term" value="C:plasma membrane"/>
    <property type="evidence" value="ECO:0007669"/>
    <property type="project" value="UniProtKB-SubCell"/>
</dbReference>
<dbReference type="InterPro" id="IPR001757">
    <property type="entry name" value="P_typ_ATPase"/>
</dbReference>
<dbReference type="PRINTS" id="PR00943">
    <property type="entry name" value="CUATPASE"/>
</dbReference>
<dbReference type="GeneID" id="86990606"/>
<dbReference type="InterPro" id="IPR036163">
    <property type="entry name" value="HMA_dom_sf"/>
</dbReference>
<dbReference type="InterPro" id="IPR023214">
    <property type="entry name" value="HAD_sf"/>
</dbReference>
<dbReference type="SUPFAM" id="SSF55008">
    <property type="entry name" value="HMA, heavy metal-associated domain"/>
    <property type="match status" value="1"/>
</dbReference>
<dbReference type="NCBIfam" id="TIGR01511">
    <property type="entry name" value="ATPase-IB1_Cu"/>
    <property type="match status" value="1"/>
</dbReference>
<dbReference type="InterPro" id="IPR018303">
    <property type="entry name" value="ATPase_P-typ_P_site"/>
</dbReference>
<keyword evidence="7 15" id="KW-0479">Metal-binding</keyword>
<dbReference type="Pfam" id="PF00702">
    <property type="entry name" value="Hydrolase"/>
    <property type="match status" value="1"/>
</dbReference>
<dbReference type="InterPro" id="IPR027256">
    <property type="entry name" value="P-typ_ATPase_IB"/>
</dbReference>
<dbReference type="PANTHER" id="PTHR43520:SF5">
    <property type="entry name" value="CATION-TRANSPORTING P-TYPE ATPASE-RELATED"/>
    <property type="match status" value="1"/>
</dbReference>
<protein>
    <submittedName>
        <fullName evidence="17">P-type copper/silver transporter CopA2</fullName>
    </submittedName>
</protein>
<keyword evidence="14 15" id="KW-0472">Membrane</keyword>
<evidence type="ECO:0000256" key="15">
    <source>
        <dbReference type="RuleBase" id="RU362081"/>
    </source>
</evidence>
<keyword evidence="12 15" id="KW-1133">Transmembrane helix</keyword>